<protein>
    <submittedName>
        <fullName evidence="1">Uncharacterized protein</fullName>
    </submittedName>
</protein>
<proteinExistence type="predicted"/>
<evidence type="ECO:0000313" key="1">
    <source>
        <dbReference type="EMBL" id="JAE00301.1"/>
    </source>
</evidence>
<reference evidence="1" key="2">
    <citation type="journal article" date="2015" name="Data Brief">
        <title>Shoot transcriptome of the giant reed, Arundo donax.</title>
        <authorList>
            <person name="Barrero R.A."/>
            <person name="Guerrero F.D."/>
            <person name="Moolhuijzen P."/>
            <person name="Goolsby J.A."/>
            <person name="Tidwell J."/>
            <person name="Bellgard S.E."/>
            <person name="Bellgard M.I."/>
        </authorList>
    </citation>
    <scope>NUCLEOTIDE SEQUENCE</scope>
    <source>
        <tissue evidence="1">Shoot tissue taken approximately 20 cm above the soil surface</tissue>
    </source>
</reference>
<reference evidence="1" key="1">
    <citation type="submission" date="2014-09" db="EMBL/GenBank/DDBJ databases">
        <authorList>
            <person name="Magalhaes I.L.F."/>
            <person name="Oliveira U."/>
            <person name="Santos F.R."/>
            <person name="Vidigal T.H.D.A."/>
            <person name="Brescovit A.D."/>
            <person name="Santos A.J."/>
        </authorList>
    </citation>
    <scope>NUCLEOTIDE SEQUENCE</scope>
    <source>
        <tissue evidence="1">Shoot tissue taken approximately 20 cm above the soil surface</tissue>
    </source>
</reference>
<dbReference type="EMBL" id="GBRH01197595">
    <property type="protein sequence ID" value="JAE00301.1"/>
    <property type="molecule type" value="Transcribed_RNA"/>
</dbReference>
<name>A0A0A9EQZ6_ARUDO</name>
<sequence length="34" mass="3562">MDTGSQVVCNPVLSFCAPLQSCNDCLNISVTTSN</sequence>
<organism evidence="1">
    <name type="scientific">Arundo donax</name>
    <name type="common">Giant reed</name>
    <name type="synonym">Donax arundinaceus</name>
    <dbReference type="NCBI Taxonomy" id="35708"/>
    <lineage>
        <taxon>Eukaryota</taxon>
        <taxon>Viridiplantae</taxon>
        <taxon>Streptophyta</taxon>
        <taxon>Embryophyta</taxon>
        <taxon>Tracheophyta</taxon>
        <taxon>Spermatophyta</taxon>
        <taxon>Magnoliopsida</taxon>
        <taxon>Liliopsida</taxon>
        <taxon>Poales</taxon>
        <taxon>Poaceae</taxon>
        <taxon>PACMAD clade</taxon>
        <taxon>Arundinoideae</taxon>
        <taxon>Arundineae</taxon>
        <taxon>Arundo</taxon>
    </lineage>
</organism>
<dbReference type="AlphaFoldDB" id="A0A0A9EQZ6"/>
<accession>A0A0A9EQZ6</accession>